<dbReference type="AlphaFoldDB" id="A0A6S7HF52"/>
<dbReference type="Gene3D" id="3.30.1120.90">
    <property type="entry name" value="Nucleosome assembly protein"/>
    <property type="match status" value="1"/>
</dbReference>
<dbReference type="GO" id="GO:0005634">
    <property type="term" value="C:nucleus"/>
    <property type="evidence" value="ECO:0007669"/>
    <property type="project" value="InterPro"/>
</dbReference>
<dbReference type="Gene3D" id="1.20.5.1500">
    <property type="match status" value="1"/>
</dbReference>
<organism evidence="4 5">
    <name type="scientific">Paramuricea clavata</name>
    <name type="common">Red gorgonian</name>
    <name type="synonym">Violescent sea-whip</name>
    <dbReference type="NCBI Taxonomy" id="317549"/>
    <lineage>
        <taxon>Eukaryota</taxon>
        <taxon>Metazoa</taxon>
        <taxon>Cnidaria</taxon>
        <taxon>Anthozoa</taxon>
        <taxon>Octocorallia</taxon>
        <taxon>Malacalcyonacea</taxon>
        <taxon>Plexauridae</taxon>
        <taxon>Paramuricea</taxon>
    </lineage>
</organism>
<dbReference type="PANTHER" id="PTHR11875">
    <property type="entry name" value="TESTIS-SPECIFIC Y-ENCODED PROTEIN"/>
    <property type="match status" value="1"/>
</dbReference>
<dbReference type="Proteomes" id="UP001152795">
    <property type="component" value="Unassembled WGS sequence"/>
</dbReference>
<proteinExistence type="inferred from homology"/>
<feature type="compositionally biased region" description="Basic and acidic residues" evidence="3">
    <location>
        <begin position="172"/>
        <end position="196"/>
    </location>
</feature>
<gene>
    <name evidence="4" type="ORF">PACLA_8A069842</name>
</gene>
<evidence type="ECO:0000256" key="1">
    <source>
        <dbReference type="ARBA" id="ARBA00009947"/>
    </source>
</evidence>
<dbReference type="Pfam" id="PF00956">
    <property type="entry name" value="NAP"/>
    <property type="match status" value="1"/>
</dbReference>
<dbReference type="InterPro" id="IPR002164">
    <property type="entry name" value="NAP_family"/>
</dbReference>
<comment type="similarity">
    <text evidence="1 2">Belongs to the nucleosome assembly protein (NAP) family.</text>
</comment>
<keyword evidence="5" id="KW-1185">Reference proteome</keyword>
<feature type="non-terminal residue" evidence="4">
    <location>
        <position position="316"/>
    </location>
</feature>
<accession>A0A6S7HF52</accession>
<protein>
    <submittedName>
        <fullName evidence="4">Nucleosome assembly 1-like 1</fullName>
    </submittedName>
</protein>
<evidence type="ECO:0000313" key="5">
    <source>
        <dbReference type="Proteomes" id="UP001152795"/>
    </source>
</evidence>
<comment type="caution">
    <text evidence="4">The sequence shown here is derived from an EMBL/GenBank/DDBJ whole genome shotgun (WGS) entry which is preliminary data.</text>
</comment>
<dbReference type="EMBL" id="CACRXK020004170">
    <property type="protein sequence ID" value="CAB4001750.1"/>
    <property type="molecule type" value="Genomic_DNA"/>
</dbReference>
<name>A0A6S7HF52_PARCT</name>
<evidence type="ECO:0000256" key="3">
    <source>
        <dbReference type="SAM" id="MobiDB-lite"/>
    </source>
</evidence>
<dbReference type="FunFam" id="1.20.5.1500:FF:000001">
    <property type="entry name" value="Nucleosome assembly protein 1-like 1"/>
    <property type="match status" value="1"/>
</dbReference>
<dbReference type="GO" id="GO:0006334">
    <property type="term" value="P:nucleosome assembly"/>
    <property type="evidence" value="ECO:0007669"/>
    <property type="project" value="InterPro"/>
</dbReference>
<feature type="compositionally biased region" description="Acidic residues" evidence="3">
    <location>
        <begin position="151"/>
        <end position="171"/>
    </location>
</feature>
<reference evidence="4" key="1">
    <citation type="submission" date="2020-04" db="EMBL/GenBank/DDBJ databases">
        <authorList>
            <person name="Alioto T."/>
            <person name="Alioto T."/>
            <person name="Gomez Garrido J."/>
        </authorList>
    </citation>
    <scope>NUCLEOTIDE SEQUENCE</scope>
    <source>
        <strain evidence="4">A484AB</strain>
    </source>
</reference>
<sequence length="316" mass="35856">NHKKIFARKFGAFKDSCPFRDESLVFYIKICAKSFGVVVFVQVKMADHTDSTEGSSPPKQDSIVASMMQNPQVLAALQEQLGRVIGTSSGYIESLPKAVQRRIKALKNVQVSCMNLEAEFYRDVHALECKYAEKFKALYEKRDSVVNGEYEPTEEECEWESDEEDGDEKDENSEQKLSNELKDKASLDENKVDTETLPEDVRGIPEFWLTAMKNVDHIADMIQEHDEPILKNLKSIDLKFIDEEKSLEDSSEESMEGNMGFILEFHFTPNAYFNNSVLTKTYKLSCEVDKDTPFAFEGPEITTTAGHSPYMSCSAI</sequence>
<dbReference type="InterPro" id="IPR037231">
    <property type="entry name" value="NAP-like_sf"/>
</dbReference>
<evidence type="ECO:0000256" key="2">
    <source>
        <dbReference type="RuleBase" id="RU003876"/>
    </source>
</evidence>
<evidence type="ECO:0000313" key="4">
    <source>
        <dbReference type="EMBL" id="CAB4001750.1"/>
    </source>
</evidence>
<feature type="region of interest" description="Disordered" evidence="3">
    <location>
        <begin position="149"/>
        <end position="196"/>
    </location>
</feature>
<dbReference type="SUPFAM" id="SSF143113">
    <property type="entry name" value="NAP-like"/>
    <property type="match status" value="1"/>
</dbReference>
<dbReference type="OrthoDB" id="27325at2759"/>